<protein>
    <recommendedName>
        <fullName evidence="2">EthD domain-containing protein</fullName>
    </recommendedName>
</protein>
<evidence type="ECO:0000256" key="1">
    <source>
        <dbReference type="ARBA" id="ARBA00005986"/>
    </source>
</evidence>
<dbReference type="GO" id="GO:0016491">
    <property type="term" value="F:oxidoreductase activity"/>
    <property type="evidence" value="ECO:0007669"/>
    <property type="project" value="InterPro"/>
</dbReference>
<name>A0A9W8X846_9PLEO</name>
<gene>
    <name evidence="3" type="ORF">N0V87_000400</name>
</gene>
<organism evidence="3 4">
    <name type="scientific">Didymella glomerata</name>
    <dbReference type="NCBI Taxonomy" id="749621"/>
    <lineage>
        <taxon>Eukaryota</taxon>
        <taxon>Fungi</taxon>
        <taxon>Dikarya</taxon>
        <taxon>Ascomycota</taxon>
        <taxon>Pezizomycotina</taxon>
        <taxon>Dothideomycetes</taxon>
        <taxon>Pleosporomycetidae</taxon>
        <taxon>Pleosporales</taxon>
        <taxon>Pleosporineae</taxon>
        <taxon>Didymellaceae</taxon>
        <taxon>Didymella</taxon>
    </lineage>
</organism>
<dbReference type="InterPro" id="IPR009799">
    <property type="entry name" value="EthD_dom"/>
</dbReference>
<evidence type="ECO:0000313" key="4">
    <source>
        <dbReference type="Proteomes" id="UP001140562"/>
    </source>
</evidence>
<dbReference type="Proteomes" id="UP001140562">
    <property type="component" value="Unassembled WGS sequence"/>
</dbReference>
<dbReference type="PANTHER" id="PTHR40260">
    <property type="entry name" value="BLR8190 PROTEIN"/>
    <property type="match status" value="1"/>
</dbReference>
<evidence type="ECO:0000259" key="2">
    <source>
        <dbReference type="Pfam" id="PF07110"/>
    </source>
</evidence>
<dbReference type="PANTHER" id="PTHR40260:SF2">
    <property type="entry name" value="BLR8190 PROTEIN"/>
    <property type="match status" value="1"/>
</dbReference>
<proteinExistence type="inferred from homology"/>
<dbReference type="Gene3D" id="3.30.70.100">
    <property type="match status" value="1"/>
</dbReference>
<dbReference type="Pfam" id="PF07110">
    <property type="entry name" value="EthD"/>
    <property type="match status" value="1"/>
</dbReference>
<dbReference type="AlphaFoldDB" id="A0A9W8X846"/>
<dbReference type="InterPro" id="IPR011008">
    <property type="entry name" value="Dimeric_a/b-barrel"/>
</dbReference>
<dbReference type="NCBIfam" id="TIGR02118">
    <property type="entry name" value="EthD family reductase"/>
    <property type="match status" value="1"/>
</dbReference>
<reference evidence="3" key="1">
    <citation type="submission" date="2022-10" db="EMBL/GenBank/DDBJ databases">
        <title>Tapping the CABI collections for fungal endophytes: first genome assemblies for Collariella, Neodidymelliopsis, Ascochyta clinopodiicola, Didymella pomorum, Didymosphaeria variabile, Neocosmospora piperis and Neocucurbitaria cava.</title>
        <authorList>
            <person name="Hill R."/>
        </authorList>
    </citation>
    <scope>NUCLEOTIDE SEQUENCE</scope>
    <source>
        <strain evidence="3">IMI 360193</strain>
    </source>
</reference>
<accession>A0A9W8X846</accession>
<evidence type="ECO:0000313" key="3">
    <source>
        <dbReference type="EMBL" id="KAJ4343178.1"/>
    </source>
</evidence>
<feature type="domain" description="EthD" evidence="2">
    <location>
        <begin position="73"/>
        <end position="141"/>
    </location>
</feature>
<keyword evidence="4" id="KW-1185">Reference proteome</keyword>
<dbReference type="OrthoDB" id="4892971at2759"/>
<dbReference type="EMBL" id="JAPEUV010000003">
    <property type="protein sequence ID" value="KAJ4343178.1"/>
    <property type="molecule type" value="Genomic_DNA"/>
</dbReference>
<sequence>MNLKAETFVLPIQSSIFVQHIFQVSLLTVRYSLLVLTACRYLEQTTQNITMSNQGTQVIVLYPRKDGSKFDLDYYHATHMPLVKDTWTQHGLKSFSIVQLAPDNQYSMAAILDFENQEGLGKAMGDPATKKVMDDIVNFSSEQPVIVAGNVTLRG</sequence>
<comment type="similarity">
    <text evidence="1">Belongs to the tpcK family.</text>
</comment>
<comment type="caution">
    <text evidence="3">The sequence shown here is derived from an EMBL/GenBank/DDBJ whole genome shotgun (WGS) entry which is preliminary data.</text>
</comment>
<dbReference type="SUPFAM" id="SSF54909">
    <property type="entry name" value="Dimeric alpha+beta barrel"/>
    <property type="match status" value="1"/>
</dbReference>